<accession>A0AAD3HLZ6</accession>
<feature type="compositionally biased region" description="Polar residues" evidence="6">
    <location>
        <begin position="865"/>
        <end position="874"/>
    </location>
</feature>
<feature type="compositionally biased region" description="Gly residues" evidence="6">
    <location>
        <begin position="552"/>
        <end position="564"/>
    </location>
</feature>
<evidence type="ECO:0000256" key="1">
    <source>
        <dbReference type="ARBA" id="ARBA00022679"/>
    </source>
</evidence>
<dbReference type="PANTHER" id="PTHR44329">
    <property type="entry name" value="SERINE/THREONINE-PROTEIN KINASE TNNI3K-RELATED"/>
    <property type="match status" value="1"/>
</dbReference>
<protein>
    <recommendedName>
        <fullName evidence="7">Protein kinase domain-containing protein</fullName>
    </recommendedName>
</protein>
<dbReference type="GO" id="GO:0004674">
    <property type="term" value="F:protein serine/threonine kinase activity"/>
    <property type="evidence" value="ECO:0007669"/>
    <property type="project" value="TreeGrafter"/>
</dbReference>
<dbReference type="InterPro" id="IPR051681">
    <property type="entry name" value="Ser/Thr_Kinases-Pseudokinases"/>
</dbReference>
<dbReference type="PANTHER" id="PTHR44329:SF214">
    <property type="entry name" value="PROTEIN KINASE DOMAIN-CONTAINING PROTEIN"/>
    <property type="match status" value="1"/>
</dbReference>
<dbReference type="InterPro" id="IPR017441">
    <property type="entry name" value="Protein_kinase_ATP_BS"/>
</dbReference>
<feature type="region of interest" description="Disordered" evidence="6">
    <location>
        <begin position="597"/>
        <end position="634"/>
    </location>
</feature>
<dbReference type="PROSITE" id="PS50011">
    <property type="entry name" value="PROTEIN_KINASE_DOM"/>
    <property type="match status" value="1"/>
</dbReference>
<keyword evidence="1" id="KW-0808">Transferase</keyword>
<feature type="compositionally biased region" description="Polar residues" evidence="6">
    <location>
        <begin position="517"/>
        <end position="539"/>
    </location>
</feature>
<organism evidence="8 9">
    <name type="scientific">Astrephomene gubernaculifera</name>
    <dbReference type="NCBI Taxonomy" id="47775"/>
    <lineage>
        <taxon>Eukaryota</taxon>
        <taxon>Viridiplantae</taxon>
        <taxon>Chlorophyta</taxon>
        <taxon>core chlorophytes</taxon>
        <taxon>Chlorophyceae</taxon>
        <taxon>CS clade</taxon>
        <taxon>Chlamydomonadales</taxon>
        <taxon>Astrephomenaceae</taxon>
        <taxon>Astrephomene</taxon>
    </lineage>
</organism>
<keyword evidence="2 5" id="KW-0547">Nucleotide-binding</keyword>
<feature type="region of interest" description="Disordered" evidence="6">
    <location>
        <begin position="506"/>
        <end position="584"/>
    </location>
</feature>
<dbReference type="Proteomes" id="UP001054857">
    <property type="component" value="Unassembled WGS sequence"/>
</dbReference>
<evidence type="ECO:0000313" key="8">
    <source>
        <dbReference type="EMBL" id="GFR46279.1"/>
    </source>
</evidence>
<feature type="compositionally biased region" description="Low complexity" evidence="6">
    <location>
        <begin position="787"/>
        <end position="802"/>
    </location>
</feature>
<dbReference type="SMART" id="SM00220">
    <property type="entry name" value="S_TKc"/>
    <property type="match status" value="1"/>
</dbReference>
<feature type="region of interest" description="Disordered" evidence="6">
    <location>
        <begin position="772"/>
        <end position="874"/>
    </location>
</feature>
<evidence type="ECO:0000256" key="6">
    <source>
        <dbReference type="SAM" id="MobiDB-lite"/>
    </source>
</evidence>
<dbReference type="AlphaFoldDB" id="A0AAD3HLZ6"/>
<keyword evidence="9" id="KW-1185">Reference proteome</keyword>
<evidence type="ECO:0000256" key="2">
    <source>
        <dbReference type="ARBA" id="ARBA00022741"/>
    </source>
</evidence>
<dbReference type="EMBL" id="BMAR01000013">
    <property type="protein sequence ID" value="GFR46279.1"/>
    <property type="molecule type" value="Genomic_DNA"/>
</dbReference>
<dbReference type="PROSITE" id="PS00107">
    <property type="entry name" value="PROTEIN_KINASE_ATP"/>
    <property type="match status" value="1"/>
</dbReference>
<dbReference type="Gene3D" id="3.30.200.20">
    <property type="entry name" value="Phosphorylase Kinase, domain 1"/>
    <property type="match status" value="1"/>
</dbReference>
<keyword evidence="4 5" id="KW-0067">ATP-binding</keyword>
<dbReference type="InterPro" id="IPR008271">
    <property type="entry name" value="Ser/Thr_kinase_AS"/>
</dbReference>
<gene>
    <name evidence="8" type="ORF">Agub_g7833</name>
</gene>
<comment type="caution">
    <text evidence="8">The sequence shown here is derived from an EMBL/GenBank/DDBJ whole genome shotgun (WGS) entry which is preliminary data.</text>
</comment>
<dbReference type="PROSITE" id="PS00108">
    <property type="entry name" value="PROTEIN_KINASE_ST"/>
    <property type="match status" value="1"/>
</dbReference>
<evidence type="ECO:0000256" key="5">
    <source>
        <dbReference type="PROSITE-ProRule" id="PRU10141"/>
    </source>
</evidence>
<dbReference type="Gene3D" id="1.10.510.10">
    <property type="entry name" value="Transferase(Phosphotransferase) domain 1"/>
    <property type="match status" value="1"/>
</dbReference>
<dbReference type="SUPFAM" id="SSF56112">
    <property type="entry name" value="Protein kinase-like (PK-like)"/>
    <property type="match status" value="1"/>
</dbReference>
<sequence length="874" mass="90270">MGCFNSKEAVYDARGGQAQAGGKLQHGQGNHHLGSTSGQQPPAYLLEAGPQSILLGASGQITPSGNSAVGKYAVPNSSRNSATAMVPSASFIALGAAGGSLSGVSRRTPAGKGAHVSADLNAIVDDQGTINALVSRQLSVMSHYSVKSEAGSVILQPELAQGPNALGFTLHKLIGRGGFGNVYLGDWEGRKVAVKVVTGNNNEAQSDQPEDKEWEARKEKMAQMEAILMASVNHPNIVHTLKVIAHQGDAMDPELAAIERELFTEREEHHPPSFEWHIIMEYCDRGSFSRALASMRFHEFVETAGYVRWDAWACLQTLKEVTKALIFLHENRILHGDLKAANVLLSSSDLDRRGFVAKVSDFGLSRVLAGNRKEIKTQTFGTVTHMPPELLSKGILSPSADVYAMGVLLWEAYSGDRVFKQLSDSEVILAVVTRKARPQFPPDTPHRFKYLAERCWAELPEVRPSLQQLYNELENLQAQLCPQGSESPRLLVQSCIKQKRSVSSVPPVQVAGAKGPGQQSRLAQGMSTDGTAKAGSTATAPIKAGGYTSSPGGPGREYNSGGGHVYVNSPLGGPAGVGSHGPSQADKLKTFAALNRTQQSAKKSSEFGNGPVSSSNIVNPSAGSGSGGGSLLGSSGARHAGLHAAVGVRGLMKVPSLHKARESELSVSHSAASSPTLISPYAAKAASSGPLSPLKNSSALGQSHPISHLGSSHVVSAGFPPAPANRTVSAATVGGVPSSVISAGGAVSGGGGVGYTSSPIHNHYHQLQAQTSGLNGASSGAGGVGVSSGSLPPLSASLNPAGNSGGMQPGSPKSTSGNAAHGTPGASPDSPPVVPNEYLGRARTASATGISRPSRFGHEEAVARQASTGSVPAP</sequence>
<evidence type="ECO:0000313" key="9">
    <source>
        <dbReference type="Proteomes" id="UP001054857"/>
    </source>
</evidence>
<feature type="binding site" evidence="5">
    <location>
        <position position="195"/>
    </location>
    <ligand>
        <name>ATP</name>
        <dbReference type="ChEBI" id="CHEBI:30616"/>
    </ligand>
</feature>
<dbReference type="InterPro" id="IPR011009">
    <property type="entry name" value="Kinase-like_dom_sf"/>
</dbReference>
<dbReference type="GO" id="GO:0005524">
    <property type="term" value="F:ATP binding"/>
    <property type="evidence" value="ECO:0007669"/>
    <property type="project" value="UniProtKB-UniRule"/>
</dbReference>
<reference evidence="8 9" key="1">
    <citation type="journal article" date="2021" name="Sci. Rep.">
        <title>Genome sequencing of the multicellular alga Astrephomene provides insights into convergent evolution of germ-soma differentiation.</title>
        <authorList>
            <person name="Yamashita S."/>
            <person name="Yamamoto K."/>
            <person name="Matsuzaki R."/>
            <person name="Suzuki S."/>
            <person name="Yamaguchi H."/>
            <person name="Hirooka S."/>
            <person name="Minakuchi Y."/>
            <person name="Miyagishima S."/>
            <person name="Kawachi M."/>
            <person name="Toyoda A."/>
            <person name="Nozaki H."/>
        </authorList>
    </citation>
    <scope>NUCLEOTIDE SEQUENCE [LARGE SCALE GENOMIC DNA]</scope>
    <source>
        <strain evidence="8 9">NIES-4017</strain>
    </source>
</reference>
<feature type="region of interest" description="Disordered" evidence="6">
    <location>
        <begin position="15"/>
        <end position="41"/>
    </location>
</feature>
<evidence type="ECO:0000256" key="3">
    <source>
        <dbReference type="ARBA" id="ARBA00022777"/>
    </source>
</evidence>
<feature type="domain" description="Protein kinase" evidence="7">
    <location>
        <begin position="168"/>
        <end position="476"/>
    </location>
</feature>
<name>A0AAD3HLZ6_9CHLO</name>
<dbReference type="Pfam" id="PF00069">
    <property type="entry name" value="Pkinase"/>
    <property type="match status" value="1"/>
</dbReference>
<dbReference type="InterPro" id="IPR000719">
    <property type="entry name" value="Prot_kinase_dom"/>
</dbReference>
<evidence type="ECO:0000256" key="4">
    <source>
        <dbReference type="ARBA" id="ARBA00022840"/>
    </source>
</evidence>
<keyword evidence="3" id="KW-0418">Kinase</keyword>
<evidence type="ECO:0000259" key="7">
    <source>
        <dbReference type="PROSITE" id="PS50011"/>
    </source>
</evidence>
<proteinExistence type="predicted"/>